<dbReference type="EMBL" id="CP033433">
    <property type="protein sequence ID" value="AYQ72396.1"/>
    <property type="molecule type" value="Genomic_DNA"/>
</dbReference>
<reference evidence="1 2" key="1">
    <citation type="submission" date="2018-10" db="EMBL/GenBank/DDBJ databases">
        <title>Genome Sequence of Cohnella sp.</title>
        <authorList>
            <person name="Srinivasan S."/>
            <person name="Kim M.K."/>
        </authorList>
    </citation>
    <scope>NUCLEOTIDE SEQUENCE [LARGE SCALE GENOMIC DNA]</scope>
    <source>
        <strain evidence="1 2">18JY8-7</strain>
    </source>
</reference>
<protein>
    <recommendedName>
        <fullName evidence="3">Thioredoxin family protein</fullName>
    </recommendedName>
</protein>
<dbReference type="KEGG" id="coh:EAV92_07305"/>
<dbReference type="Gene3D" id="3.40.30.10">
    <property type="entry name" value="Glutaredoxin"/>
    <property type="match status" value="1"/>
</dbReference>
<evidence type="ECO:0000313" key="2">
    <source>
        <dbReference type="Proteomes" id="UP000269097"/>
    </source>
</evidence>
<evidence type="ECO:0000313" key="1">
    <source>
        <dbReference type="EMBL" id="AYQ72396.1"/>
    </source>
</evidence>
<keyword evidence="2" id="KW-1185">Reference proteome</keyword>
<proteinExistence type="predicted"/>
<dbReference type="Proteomes" id="UP000269097">
    <property type="component" value="Chromosome"/>
</dbReference>
<dbReference type="AlphaFoldDB" id="A0A3G3JVZ6"/>
<sequence length="87" mass="10018">MLFFDYKSLQAQVNQRTLAANYEAYALEERQLSFLNGREEPVDVLVLAHDWCGDVVANLPLFGKIADRTDKLRLHIQNRDPDNQDIA</sequence>
<dbReference type="Pfam" id="PF14595">
    <property type="entry name" value="Thioredoxin_9"/>
    <property type="match status" value="1"/>
</dbReference>
<name>A0A3G3JVZ6_9BACL</name>
<organism evidence="1 2">
    <name type="scientific">Cohnella candidum</name>
    <dbReference type="NCBI Taxonomy" id="2674991"/>
    <lineage>
        <taxon>Bacteria</taxon>
        <taxon>Bacillati</taxon>
        <taxon>Bacillota</taxon>
        <taxon>Bacilli</taxon>
        <taxon>Bacillales</taxon>
        <taxon>Paenibacillaceae</taxon>
        <taxon>Cohnella</taxon>
    </lineage>
</organism>
<evidence type="ECO:0008006" key="3">
    <source>
        <dbReference type="Google" id="ProtNLM"/>
    </source>
</evidence>
<accession>A0A3G3JVZ6</accession>
<gene>
    <name evidence="1" type="ORF">EAV92_07305</name>
</gene>
<dbReference type="RefSeq" id="WP_123040456.1">
    <property type="nucleotide sequence ID" value="NZ_CP033433.1"/>
</dbReference>